<gene>
    <name evidence="1" type="ORF">Y88_3327</name>
</gene>
<comment type="caution">
    <text evidence="1">The sequence shown here is derived from an EMBL/GenBank/DDBJ whole genome shotgun (WGS) entry which is preliminary data.</text>
</comment>
<name>F1ZBS7_9SPHN</name>
<proteinExistence type="predicted"/>
<evidence type="ECO:0008006" key="3">
    <source>
        <dbReference type="Google" id="ProtNLM"/>
    </source>
</evidence>
<dbReference type="eggNOG" id="COG2879">
    <property type="taxonomic scope" value="Bacteria"/>
</dbReference>
<dbReference type="InParanoid" id="F1ZBS7"/>
<dbReference type="PANTHER" id="PTHR38453:SF1">
    <property type="entry name" value="CYTOPLASMIC PROTEIN"/>
    <property type="match status" value="1"/>
</dbReference>
<dbReference type="FunCoup" id="F1ZBS7">
    <property type="interactions" value="15"/>
</dbReference>
<dbReference type="Pfam" id="PF04328">
    <property type="entry name" value="Sel_put"/>
    <property type="match status" value="1"/>
</dbReference>
<dbReference type="EMBL" id="AEWJ01000051">
    <property type="protein sequence ID" value="EGD57997.1"/>
    <property type="molecule type" value="Genomic_DNA"/>
</dbReference>
<dbReference type="OrthoDB" id="9814284at2"/>
<sequence length="61" mass="6859">MKRALVLMRRIARAMLGLGDYEAYCRHMADHHAGAPVMTRAQFFRNRQDARYGGAGTGKCC</sequence>
<accession>F1ZBS7</accession>
<protein>
    <recommendedName>
        <fullName evidence="3">YbdD/YjiX family protein</fullName>
    </recommendedName>
</protein>
<dbReference type="AlphaFoldDB" id="F1ZBS7"/>
<evidence type="ECO:0000313" key="2">
    <source>
        <dbReference type="Proteomes" id="UP000004728"/>
    </source>
</evidence>
<evidence type="ECO:0000313" key="1">
    <source>
        <dbReference type="EMBL" id="EGD57997.1"/>
    </source>
</evidence>
<dbReference type="HOGENOM" id="CLU_171734_1_1_5"/>
<dbReference type="RefSeq" id="WP_008070500.1">
    <property type="nucleotide sequence ID" value="NZ_AQWK01000007.1"/>
</dbReference>
<reference evidence="1 2" key="1">
    <citation type="journal article" date="2012" name="J. Bacteriol.">
        <title>Draft Genome Sequence of Novosphingobium nitrogenifigens Y88T.</title>
        <authorList>
            <person name="Strabala T.J."/>
            <person name="Macdonald L."/>
            <person name="Liu V."/>
            <person name="Smit A.M."/>
        </authorList>
    </citation>
    <scope>NUCLEOTIDE SEQUENCE [LARGE SCALE GENOMIC DNA]</scope>
    <source>
        <strain evidence="1 2">DSM 19370</strain>
    </source>
</reference>
<dbReference type="PANTHER" id="PTHR38453">
    <property type="entry name" value="CYTOPLASMIC PROTEIN-RELATED"/>
    <property type="match status" value="1"/>
</dbReference>
<organism evidence="1 2">
    <name type="scientific">Novosphingobium nitrogenifigens DSM 19370</name>
    <dbReference type="NCBI Taxonomy" id="983920"/>
    <lineage>
        <taxon>Bacteria</taxon>
        <taxon>Pseudomonadati</taxon>
        <taxon>Pseudomonadota</taxon>
        <taxon>Alphaproteobacteria</taxon>
        <taxon>Sphingomonadales</taxon>
        <taxon>Sphingomonadaceae</taxon>
        <taxon>Novosphingobium</taxon>
    </lineage>
</organism>
<dbReference type="InterPro" id="IPR007423">
    <property type="entry name" value="Sel_put"/>
</dbReference>
<dbReference type="STRING" id="983920.Y88_3327"/>
<dbReference type="Proteomes" id="UP000004728">
    <property type="component" value="Unassembled WGS sequence"/>
</dbReference>
<keyword evidence="2" id="KW-1185">Reference proteome</keyword>